<evidence type="ECO:0000256" key="10">
    <source>
        <dbReference type="ARBA" id="ARBA00062515"/>
    </source>
</evidence>
<dbReference type="PANTHER" id="PTHR30632">
    <property type="entry name" value="MOLYBDATE-BINDING PERIPLASMIC PROTEIN"/>
    <property type="match status" value="1"/>
</dbReference>
<keyword evidence="6 14" id="KW-0732">Signal</keyword>
<dbReference type="Gene3D" id="3.40.190.10">
    <property type="entry name" value="Periplasmic binding protein-like II"/>
    <property type="match status" value="2"/>
</dbReference>
<protein>
    <recommendedName>
        <fullName evidence="11">Molybdate-binding protein ModA</fullName>
    </recommendedName>
    <alternativeName>
        <fullName evidence="12">Molybdate/tungstate-binding protein ModA</fullName>
    </alternativeName>
</protein>
<keyword evidence="7" id="KW-0472">Membrane</keyword>
<feature type="binding site" evidence="13">
    <location>
        <position position="81"/>
    </location>
    <ligand>
        <name>molybdate</name>
        <dbReference type="ChEBI" id="CHEBI:36264"/>
    </ligand>
</feature>
<evidence type="ECO:0000256" key="7">
    <source>
        <dbReference type="ARBA" id="ARBA00023136"/>
    </source>
</evidence>
<dbReference type="NCBIfam" id="TIGR01256">
    <property type="entry name" value="modA"/>
    <property type="match status" value="1"/>
</dbReference>
<dbReference type="GO" id="GO:0005886">
    <property type="term" value="C:plasma membrane"/>
    <property type="evidence" value="ECO:0007669"/>
    <property type="project" value="UniProtKB-SubCell"/>
</dbReference>
<keyword evidence="8" id="KW-0826">Tungsten</keyword>
<dbReference type="AlphaFoldDB" id="A0A510HJ04"/>
<evidence type="ECO:0000256" key="4">
    <source>
        <dbReference type="ARBA" id="ARBA00022475"/>
    </source>
</evidence>
<feature type="binding site" evidence="13">
    <location>
        <position position="193"/>
    </location>
    <ligand>
        <name>molybdate</name>
        <dbReference type="ChEBI" id="CHEBI:36264"/>
    </ligand>
</feature>
<evidence type="ECO:0000256" key="11">
    <source>
        <dbReference type="ARBA" id="ARBA00073171"/>
    </source>
</evidence>
<comment type="function">
    <text evidence="9">Involved in the transport of molybdenum into the cell. Part of the binding-protein-dependent transport system ModABCD.</text>
</comment>
<dbReference type="PANTHER" id="PTHR30632:SF0">
    <property type="entry name" value="SULFATE-BINDING PROTEIN"/>
    <property type="match status" value="1"/>
</dbReference>
<evidence type="ECO:0000256" key="12">
    <source>
        <dbReference type="ARBA" id="ARBA00078141"/>
    </source>
</evidence>
<dbReference type="PROSITE" id="PS51257">
    <property type="entry name" value="PROKAR_LIPOPROTEIN"/>
    <property type="match status" value="1"/>
</dbReference>
<reference evidence="15" key="1">
    <citation type="journal article" date="2019" name="Microbiol. Resour. Announc.">
        <title>Complete Genome Sequence of Rubrobacter xylanophilus Strain AA3-22, Isolated from Arima Onsen in Japan.</title>
        <authorList>
            <person name="Tomariguchi N."/>
            <person name="Miyazaki K."/>
        </authorList>
    </citation>
    <scope>NUCLEOTIDE SEQUENCE [LARGE SCALE GENOMIC DNA]</scope>
    <source>
        <strain evidence="15">AA3-22</strain>
    </source>
</reference>
<dbReference type="OrthoDB" id="9785015at2"/>
<dbReference type="GO" id="GO:0046872">
    <property type="term" value="F:metal ion binding"/>
    <property type="evidence" value="ECO:0007669"/>
    <property type="project" value="UniProtKB-KW"/>
</dbReference>
<evidence type="ECO:0000256" key="6">
    <source>
        <dbReference type="ARBA" id="ARBA00022729"/>
    </source>
</evidence>
<dbReference type="EMBL" id="AP019791">
    <property type="protein sequence ID" value="BBL79961.1"/>
    <property type="molecule type" value="Genomic_DNA"/>
</dbReference>
<comment type="subunit">
    <text evidence="10">The complex is composed of two ATP-binding proteins (ModC), two transmembrane proteins (ModB) and a solute-binding protein (ModA).</text>
</comment>
<dbReference type="GO" id="GO:0030973">
    <property type="term" value="F:molybdate ion binding"/>
    <property type="evidence" value="ECO:0007669"/>
    <property type="project" value="TreeGrafter"/>
</dbReference>
<gene>
    <name evidence="15" type="ORF">RxyAA322_18150</name>
</gene>
<organism evidence="15 16">
    <name type="scientific">Rubrobacter xylanophilus</name>
    <dbReference type="NCBI Taxonomy" id="49319"/>
    <lineage>
        <taxon>Bacteria</taxon>
        <taxon>Bacillati</taxon>
        <taxon>Actinomycetota</taxon>
        <taxon>Rubrobacteria</taxon>
        <taxon>Rubrobacterales</taxon>
        <taxon>Rubrobacteraceae</taxon>
        <taxon>Rubrobacter</taxon>
    </lineage>
</organism>
<evidence type="ECO:0000256" key="3">
    <source>
        <dbReference type="ARBA" id="ARBA00022448"/>
    </source>
</evidence>
<evidence type="ECO:0000256" key="2">
    <source>
        <dbReference type="ARBA" id="ARBA00009175"/>
    </source>
</evidence>
<proteinExistence type="inferred from homology"/>
<evidence type="ECO:0000256" key="13">
    <source>
        <dbReference type="PIRSR" id="PIRSR004846-1"/>
    </source>
</evidence>
<evidence type="ECO:0000313" key="15">
    <source>
        <dbReference type="EMBL" id="BBL79961.1"/>
    </source>
</evidence>
<evidence type="ECO:0000313" key="16">
    <source>
        <dbReference type="Proteomes" id="UP000318065"/>
    </source>
</evidence>
<dbReference type="GO" id="GO:0015689">
    <property type="term" value="P:molybdate ion transport"/>
    <property type="evidence" value="ECO:0007669"/>
    <property type="project" value="InterPro"/>
</dbReference>
<feature type="binding site" evidence="13">
    <location>
        <position position="211"/>
    </location>
    <ligand>
        <name>molybdate</name>
        <dbReference type="ChEBI" id="CHEBI:36264"/>
    </ligand>
</feature>
<dbReference type="Proteomes" id="UP000318065">
    <property type="component" value="Chromosome"/>
</dbReference>
<evidence type="ECO:0000256" key="14">
    <source>
        <dbReference type="SAM" id="SignalP"/>
    </source>
</evidence>
<feature type="binding site" evidence="13">
    <location>
        <position position="53"/>
    </location>
    <ligand>
        <name>molybdate</name>
        <dbReference type="ChEBI" id="CHEBI:36264"/>
    </ligand>
</feature>
<evidence type="ECO:0000256" key="9">
    <source>
        <dbReference type="ARBA" id="ARBA00056002"/>
    </source>
</evidence>
<feature type="signal peptide" evidence="14">
    <location>
        <begin position="1"/>
        <end position="28"/>
    </location>
</feature>
<dbReference type="SUPFAM" id="SSF53850">
    <property type="entry name" value="Periplasmic binding protein-like II"/>
    <property type="match status" value="1"/>
</dbReference>
<evidence type="ECO:0000256" key="5">
    <source>
        <dbReference type="ARBA" id="ARBA00022723"/>
    </source>
</evidence>
<dbReference type="FunFam" id="3.40.190.10:FF:000030">
    <property type="entry name" value="Molybdate ABC transporter substrate-binding protein"/>
    <property type="match status" value="1"/>
</dbReference>
<sequence length="277" mass="29931">MAPRKVNHRFTGHAVKLLAVLALLPVLAAGCGNGAEAGSEEAGGEINVFAAASLVDAFGQMKEAFEEENPGAEVRLNFAGSSTLLTQIQQGAPADVFASADEEKMNQALEKGLVEAPRDFATNELTVIVPEGNPAGIQSLEDLAGEDVTLVLAEEEVPVAEYAEKVLHRAESEYGKDFSERVLQNVRSREVDVRAAANRVSLNEADATFVYESDITPDMERRVKAIEIPPELNVTATYPIAVTTDARNPELARRWVGFVLSKEGQRILKRWGFEPAG</sequence>
<evidence type="ECO:0000256" key="8">
    <source>
        <dbReference type="ARBA" id="ARBA00023245"/>
    </source>
</evidence>
<keyword evidence="4" id="KW-1003">Cell membrane</keyword>
<feature type="chain" id="PRO_5038820532" description="Molybdate-binding protein ModA" evidence="14">
    <location>
        <begin position="29"/>
        <end position="277"/>
    </location>
</feature>
<dbReference type="InterPro" id="IPR050682">
    <property type="entry name" value="ModA/WtpA"/>
</dbReference>
<dbReference type="PIRSF" id="PIRSF004846">
    <property type="entry name" value="ModA"/>
    <property type="match status" value="1"/>
</dbReference>
<keyword evidence="5 13" id="KW-0479">Metal-binding</keyword>
<accession>A0A510HJ04</accession>
<dbReference type="RefSeq" id="WP_143527977.1">
    <property type="nucleotide sequence ID" value="NZ_AP019791.1"/>
</dbReference>
<keyword evidence="13" id="KW-0500">Molybdenum</keyword>
<dbReference type="InterPro" id="IPR005950">
    <property type="entry name" value="ModA"/>
</dbReference>
<keyword evidence="3" id="KW-0813">Transport</keyword>
<dbReference type="CDD" id="cd13538">
    <property type="entry name" value="PBP2_ModA_like_1"/>
    <property type="match status" value="1"/>
</dbReference>
<keyword evidence="16" id="KW-1185">Reference proteome</keyword>
<dbReference type="Pfam" id="PF13531">
    <property type="entry name" value="SBP_bac_11"/>
    <property type="match status" value="1"/>
</dbReference>
<evidence type="ECO:0000256" key="1">
    <source>
        <dbReference type="ARBA" id="ARBA00004236"/>
    </source>
</evidence>
<comment type="subcellular location">
    <subcellularLocation>
        <location evidence="1">Cell membrane</location>
    </subcellularLocation>
</comment>
<comment type="similarity">
    <text evidence="2">Belongs to the bacterial solute-binding protein ModA family.</text>
</comment>
<name>A0A510HJ04_9ACTN</name>